<dbReference type="Pfam" id="PF13527">
    <property type="entry name" value="Acetyltransf_9"/>
    <property type="match status" value="1"/>
</dbReference>
<dbReference type="Pfam" id="PF17668">
    <property type="entry name" value="Acetyltransf_17"/>
    <property type="match status" value="1"/>
</dbReference>
<gene>
    <name evidence="2" type="ORF">TEHN7118_1222</name>
</gene>
<dbReference type="InterPro" id="IPR025559">
    <property type="entry name" value="Eis_dom"/>
</dbReference>
<dbReference type="SUPFAM" id="SSF55718">
    <property type="entry name" value="SCP-like"/>
    <property type="match status" value="1"/>
</dbReference>
<reference evidence="2 3" key="1">
    <citation type="submission" date="2016-05" db="EMBL/GenBank/DDBJ databases">
        <title>Whole genome sequencing of Tetragenococcus halophilus subsp. halophilus NISL 7118.</title>
        <authorList>
            <person name="Shiwa Y."/>
            <person name="Nishimura I."/>
            <person name="Yoshikawa H."/>
            <person name="Koyama Y."/>
            <person name="Oguma T."/>
        </authorList>
    </citation>
    <scope>NUCLEOTIDE SEQUENCE [LARGE SCALE GENOMIC DNA]</scope>
    <source>
        <strain evidence="2 3">NISL 7118</strain>
    </source>
</reference>
<dbReference type="Gene3D" id="3.30.1050.10">
    <property type="entry name" value="SCP2 sterol-binding domain"/>
    <property type="match status" value="1"/>
</dbReference>
<proteinExistence type="predicted"/>
<dbReference type="Proteomes" id="UP000236214">
    <property type="component" value="Unassembled WGS sequence"/>
</dbReference>
<protein>
    <recommendedName>
        <fullName evidence="1">N-acetyltransferase domain-containing protein</fullName>
    </recommendedName>
</protein>
<organism evidence="2 3">
    <name type="scientific">Tetragenococcus halophilus subsp. halophilus</name>
    <dbReference type="NCBI Taxonomy" id="1513897"/>
    <lineage>
        <taxon>Bacteria</taxon>
        <taxon>Bacillati</taxon>
        <taxon>Bacillota</taxon>
        <taxon>Bacilli</taxon>
        <taxon>Lactobacillales</taxon>
        <taxon>Enterococcaceae</taxon>
        <taxon>Tetragenococcus</taxon>
    </lineage>
</organism>
<dbReference type="EMBL" id="BDEC01000045">
    <property type="protein sequence ID" value="GBD68416.1"/>
    <property type="molecule type" value="Genomic_DNA"/>
</dbReference>
<dbReference type="PROSITE" id="PS51186">
    <property type="entry name" value="GNAT"/>
    <property type="match status" value="1"/>
</dbReference>
<dbReference type="RefSeq" id="WP_103103495.1">
    <property type="nucleotide sequence ID" value="NZ_BDEC01000045.1"/>
</dbReference>
<evidence type="ECO:0000313" key="3">
    <source>
        <dbReference type="Proteomes" id="UP000236214"/>
    </source>
</evidence>
<dbReference type="Gene3D" id="3.40.630.30">
    <property type="match status" value="2"/>
</dbReference>
<dbReference type="InterPro" id="IPR016181">
    <property type="entry name" value="Acyl_CoA_acyltransferase"/>
</dbReference>
<feature type="domain" description="N-acetyltransferase" evidence="1">
    <location>
        <begin position="1"/>
        <end position="147"/>
    </location>
</feature>
<evidence type="ECO:0000313" key="2">
    <source>
        <dbReference type="EMBL" id="GBD68416.1"/>
    </source>
</evidence>
<dbReference type="InterPro" id="IPR000182">
    <property type="entry name" value="GNAT_dom"/>
</dbReference>
<dbReference type="GO" id="GO:0034069">
    <property type="term" value="F:aminoglycoside N-acetyltransferase activity"/>
    <property type="evidence" value="ECO:0007669"/>
    <property type="project" value="TreeGrafter"/>
</dbReference>
<dbReference type="SUPFAM" id="SSF55729">
    <property type="entry name" value="Acyl-CoA N-acyltransferases (Nat)"/>
    <property type="match status" value="1"/>
</dbReference>
<dbReference type="InterPro" id="IPR036527">
    <property type="entry name" value="SCP2_sterol-bd_dom_sf"/>
</dbReference>
<keyword evidence="3" id="KW-1185">Reference proteome</keyword>
<sequence>MTIKKLQEENFTESYQLAHYAFRFADDQQHQEGFTTLFNHSNVYAAFNEQELASQMIATPLKVQLYNQLFDMAGIGFVSSDPSFRGQGNIDQLMQKMLVDCYENGILLSYLDPFSYPFYRKYGYELTFERICYDVESSAWPDSPKPKGYVRRKTWAQAKEAIKQIDQASSKHKHGGILREGWWYEYKFNISHSYYFAIYYNEEDRPEGYLVYKIKDGKFHCVRWVNLTESAYRGINRYISSHKDSTQRIIYEKGYAKNEDFFLNDNPIGKAEIRPEMMARIVDVESFLNKRLLKDVKKSFAITIEKDHYAPWNEGTFEIVNKKQVNIVKKEVNQTQLPQLKISIQRLTQLLFGYCSIDTLIFYDLVEIDEEIIEIIRQLTPQQAPILEDYF</sequence>
<dbReference type="InterPro" id="IPR041380">
    <property type="entry name" value="Acetyltransf_17"/>
</dbReference>
<dbReference type="PANTHER" id="PTHR37817">
    <property type="entry name" value="N-ACETYLTRANSFERASE EIS"/>
    <property type="match status" value="1"/>
</dbReference>
<comment type="caution">
    <text evidence="2">The sequence shown here is derived from an EMBL/GenBank/DDBJ whole genome shotgun (WGS) entry which is preliminary data.</text>
</comment>
<dbReference type="GO" id="GO:0030649">
    <property type="term" value="P:aminoglycoside antibiotic catabolic process"/>
    <property type="evidence" value="ECO:0007669"/>
    <property type="project" value="TreeGrafter"/>
</dbReference>
<name>A0A2H6CTU8_TETHA</name>
<evidence type="ECO:0000259" key="1">
    <source>
        <dbReference type="PROSITE" id="PS51186"/>
    </source>
</evidence>
<dbReference type="InterPro" id="IPR051554">
    <property type="entry name" value="Acetyltransferase_Eis"/>
</dbReference>
<dbReference type="AlphaFoldDB" id="A0A2H6CTU8"/>
<accession>A0A2H6CTU8</accession>
<dbReference type="Pfam" id="PF13530">
    <property type="entry name" value="SCP2_2"/>
    <property type="match status" value="1"/>
</dbReference>
<dbReference type="PANTHER" id="PTHR37817:SF1">
    <property type="entry name" value="N-ACETYLTRANSFERASE EIS"/>
    <property type="match status" value="1"/>
</dbReference>